<accession>A0A4D7B5S3</accession>
<evidence type="ECO:0000313" key="2">
    <source>
        <dbReference type="Proteomes" id="UP000298781"/>
    </source>
</evidence>
<evidence type="ECO:0000313" key="1">
    <source>
        <dbReference type="EMBL" id="QCI65066.1"/>
    </source>
</evidence>
<gene>
    <name evidence="1" type="ORF">E8M01_13065</name>
</gene>
<reference evidence="1 2" key="1">
    <citation type="submission" date="2019-04" db="EMBL/GenBank/DDBJ databases">
        <title>Phreatobacter aquaticus sp. nov.</title>
        <authorList>
            <person name="Choi A."/>
        </authorList>
    </citation>
    <scope>NUCLEOTIDE SEQUENCE [LARGE SCALE GENOMIC DNA]</scope>
    <source>
        <strain evidence="1 2">KCTC 52518</strain>
    </source>
</reference>
<dbReference type="KEGG" id="pstg:E8M01_13065"/>
<dbReference type="Pfam" id="PF09866">
    <property type="entry name" value="DUF2093"/>
    <property type="match status" value="1"/>
</dbReference>
<proteinExistence type="predicted"/>
<name>A0A4D7B5S3_9HYPH</name>
<dbReference type="Proteomes" id="UP000298781">
    <property type="component" value="Chromosome"/>
</dbReference>
<organism evidence="1 2">
    <name type="scientific">Phreatobacter stygius</name>
    <dbReference type="NCBI Taxonomy" id="1940610"/>
    <lineage>
        <taxon>Bacteria</taxon>
        <taxon>Pseudomonadati</taxon>
        <taxon>Pseudomonadota</taxon>
        <taxon>Alphaproteobacteria</taxon>
        <taxon>Hyphomicrobiales</taxon>
        <taxon>Phreatobacteraceae</taxon>
        <taxon>Phreatobacter</taxon>
    </lineage>
</organism>
<dbReference type="EMBL" id="CP039690">
    <property type="protein sequence ID" value="QCI65066.1"/>
    <property type="molecule type" value="Genomic_DNA"/>
</dbReference>
<dbReference type="InterPro" id="IPR018661">
    <property type="entry name" value="DUF2093"/>
</dbReference>
<dbReference type="AlphaFoldDB" id="A0A4D7B5S3"/>
<dbReference type="OrthoDB" id="9801906at2"/>
<dbReference type="RefSeq" id="WP_136960515.1">
    <property type="nucleotide sequence ID" value="NZ_CP039690.1"/>
</dbReference>
<protein>
    <submittedName>
        <fullName evidence="1">DUF2093 domain-containing protein</fullName>
    </submittedName>
</protein>
<sequence length="78" mass="8591">MLNRLTPGRPADGEAELRYLDGDYRIVKPGAFVRCGVTGQAIVLDDLKYWSVQFQEAYASPEAVLARLHPARSKALTG</sequence>
<keyword evidence="2" id="KW-1185">Reference proteome</keyword>